<keyword evidence="2" id="KW-1185">Reference proteome</keyword>
<proteinExistence type="predicted"/>
<sequence length="149" mass="17520">MWGMIPNFLDSFHGKFLVKKVEGYLCSLIEDLLDKSIRGIAETYSYIISSFRTFAIALKGSGLFENYFFNVKVQLEDHCDDHKFLIGLEALKAFFIENILSFQFYHFHFKDSMFLLIFKNKKEDGFGVLKVYLRVFVETTLGKSFWDNF</sequence>
<evidence type="ECO:0000313" key="2">
    <source>
        <dbReference type="Proteomes" id="UP001060085"/>
    </source>
</evidence>
<accession>A0ACC0C8P2</accession>
<dbReference type="Proteomes" id="UP001060085">
    <property type="component" value="Linkage Group LG01"/>
</dbReference>
<comment type="caution">
    <text evidence="1">The sequence shown here is derived from an EMBL/GenBank/DDBJ whole genome shotgun (WGS) entry which is preliminary data.</text>
</comment>
<name>A0ACC0C8P2_CATRO</name>
<gene>
    <name evidence="1" type="ORF">M9H77_02547</name>
</gene>
<dbReference type="EMBL" id="CM044701">
    <property type="protein sequence ID" value="KAI5681320.1"/>
    <property type="molecule type" value="Genomic_DNA"/>
</dbReference>
<reference evidence="2" key="1">
    <citation type="journal article" date="2023" name="Nat. Plants">
        <title>Single-cell RNA sequencing provides a high-resolution roadmap for understanding the multicellular compartmentation of specialized metabolism.</title>
        <authorList>
            <person name="Sun S."/>
            <person name="Shen X."/>
            <person name="Li Y."/>
            <person name="Li Y."/>
            <person name="Wang S."/>
            <person name="Li R."/>
            <person name="Zhang H."/>
            <person name="Shen G."/>
            <person name="Guo B."/>
            <person name="Wei J."/>
            <person name="Xu J."/>
            <person name="St-Pierre B."/>
            <person name="Chen S."/>
            <person name="Sun C."/>
        </authorList>
    </citation>
    <scope>NUCLEOTIDE SEQUENCE [LARGE SCALE GENOMIC DNA]</scope>
</reference>
<organism evidence="1 2">
    <name type="scientific">Catharanthus roseus</name>
    <name type="common">Madagascar periwinkle</name>
    <name type="synonym">Vinca rosea</name>
    <dbReference type="NCBI Taxonomy" id="4058"/>
    <lineage>
        <taxon>Eukaryota</taxon>
        <taxon>Viridiplantae</taxon>
        <taxon>Streptophyta</taxon>
        <taxon>Embryophyta</taxon>
        <taxon>Tracheophyta</taxon>
        <taxon>Spermatophyta</taxon>
        <taxon>Magnoliopsida</taxon>
        <taxon>eudicotyledons</taxon>
        <taxon>Gunneridae</taxon>
        <taxon>Pentapetalae</taxon>
        <taxon>asterids</taxon>
        <taxon>lamiids</taxon>
        <taxon>Gentianales</taxon>
        <taxon>Apocynaceae</taxon>
        <taxon>Rauvolfioideae</taxon>
        <taxon>Vinceae</taxon>
        <taxon>Catharanthinae</taxon>
        <taxon>Catharanthus</taxon>
    </lineage>
</organism>
<protein>
    <submittedName>
        <fullName evidence="1">Uncharacterized protein</fullName>
    </submittedName>
</protein>
<evidence type="ECO:0000313" key="1">
    <source>
        <dbReference type="EMBL" id="KAI5681320.1"/>
    </source>
</evidence>